<organism evidence="3 4">
    <name type="scientific">Colocasia esculenta</name>
    <name type="common">Wild taro</name>
    <name type="synonym">Arum esculentum</name>
    <dbReference type="NCBI Taxonomy" id="4460"/>
    <lineage>
        <taxon>Eukaryota</taxon>
        <taxon>Viridiplantae</taxon>
        <taxon>Streptophyta</taxon>
        <taxon>Embryophyta</taxon>
        <taxon>Tracheophyta</taxon>
        <taxon>Spermatophyta</taxon>
        <taxon>Magnoliopsida</taxon>
        <taxon>Liliopsida</taxon>
        <taxon>Araceae</taxon>
        <taxon>Aroideae</taxon>
        <taxon>Colocasieae</taxon>
        <taxon>Colocasia</taxon>
    </lineage>
</organism>
<dbReference type="InterPro" id="IPR001878">
    <property type="entry name" value="Znf_CCHC"/>
</dbReference>
<dbReference type="Gene3D" id="4.10.60.10">
    <property type="entry name" value="Zinc finger, CCHC-type"/>
    <property type="match status" value="1"/>
</dbReference>
<comment type="caution">
    <text evidence="3">The sequence shown here is derived from an EMBL/GenBank/DDBJ whole genome shotgun (WGS) entry which is preliminary data.</text>
</comment>
<dbReference type="SUPFAM" id="SSF57756">
    <property type="entry name" value="Retrovirus zinc finger-like domains"/>
    <property type="match status" value="1"/>
</dbReference>
<evidence type="ECO:0000313" key="4">
    <source>
        <dbReference type="Proteomes" id="UP000652761"/>
    </source>
</evidence>
<dbReference type="SMART" id="SM00343">
    <property type="entry name" value="ZnF_C2HC"/>
    <property type="match status" value="2"/>
</dbReference>
<proteinExistence type="predicted"/>
<protein>
    <recommendedName>
        <fullName evidence="2">CCHC-type domain-containing protein</fullName>
    </recommendedName>
</protein>
<evidence type="ECO:0000313" key="3">
    <source>
        <dbReference type="EMBL" id="MQM03906.1"/>
    </source>
</evidence>
<accession>A0A843W7I9</accession>
<keyword evidence="4" id="KW-1185">Reference proteome</keyword>
<gene>
    <name evidence="3" type="ORF">Taro_036694</name>
</gene>
<dbReference type="AlphaFoldDB" id="A0A843W7I9"/>
<dbReference type="EMBL" id="NMUH01003117">
    <property type="protein sequence ID" value="MQM03906.1"/>
    <property type="molecule type" value="Genomic_DNA"/>
</dbReference>
<dbReference type="GO" id="GO:0003676">
    <property type="term" value="F:nucleic acid binding"/>
    <property type="evidence" value="ECO:0007669"/>
    <property type="project" value="InterPro"/>
</dbReference>
<feature type="domain" description="CCHC-type" evidence="2">
    <location>
        <begin position="97"/>
        <end position="113"/>
    </location>
</feature>
<name>A0A843W7I9_COLES</name>
<evidence type="ECO:0000256" key="1">
    <source>
        <dbReference type="SAM" id="MobiDB-lite"/>
    </source>
</evidence>
<feature type="compositionally biased region" description="Polar residues" evidence="1">
    <location>
        <begin position="69"/>
        <end position="79"/>
    </location>
</feature>
<sequence>MSDQSTLTHETVRRMGFNVPLERDRMCRHDLLVFPPKHFCLFLYSEFEVNSGMQRGSVSKKPPAVVGTKRSNGQAGNQQMKKYRDGGYQQAPVNREPCKHCDKTSHRSEDCWKALGRCLRCGSQSHKISTCPHLLSQGVLRPVPKQQLGISLNKGTIPLKDTYTSNRSWPSLLYTKRLNHLMQQ</sequence>
<feature type="non-terminal residue" evidence="3">
    <location>
        <position position="184"/>
    </location>
</feature>
<dbReference type="InterPro" id="IPR036875">
    <property type="entry name" value="Znf_CCHC_sf"/>
</dbReference>
<dbReference type="Proteomes" id="UP000652761">
    <property type="component" value="Unassembled WGS sequence"/>
</dbReference>
<reference evidence="3" key="1">
    <citation type="submission" date="2017-07" db="EMBL/GenBank/DDBJ databases">
        <title>Taro Niue Genome Assembly and Annotation.</title>
        <authorList>
            <person name="Atibalentja N."/>
            <person name="Keating K."/>
            <person name="Fields C.J."/>
        </authorList>
    </citation>
    <scope>NUCLEOTIDE SEQUENCE</scope>
    <source>
        <strain evidence="3">Niue_2</strain>
        <tissue evidence="3">Leaf</tissue>
    </source>
</reference>
<dbReference type="GO" id="GO:0008270">
    <property type="term" value="F:zinc ion binding"/>
    <property type="evidence" value="ECO:0007669"/>
    <property type="project" value="InterPro"/>
</dbReference>
<evidence type="ECO:0000259" key="2">
    <source>
        <dbReference type="SMART" id="SM00343"/>
    </source>
</evidence>
<feature type="domain" description="CCHC-type" evidence="2">
    <location>
        <begin position="117"/>
        <end position="133"/>
    </location>
</feature>
<feature type="region of interest" description="Disordered" evidence="1">
    <location>
        <begin position="54"/>
        <end position="79"/>
    </location>
</feature>